<keyword evidence="2" id="KW-0812">Transmembrane</keyword>
<accession>A0A135LZY9</accession>
<sequence>MVEVGAHLPRLEVAHLTFPSHLDQPSTFQLLSSANRADMAFVKSIKSDSLGIMDHRVTMTDPSTDGLFSPFRPLSFTDFDRTDEKKPARQAENGLPPFLAPSPFTGFDRTDGKQPGSQTKVDASPKQAHRIFGLRNSFRGFDSSGQCPRLELDVDVDKYHTLDGLTEPLNPQNTPNSERDSTEESTESLRCYKMENLRRSSAPQMGEFNLDCFQDSPEESFYRFQDDENESLKSSKLRRLSVGHRQWYKPPVAALANHQPGVNTSNFEKAAKPGSLLRNVRFSPLAGSLSPPSRAIDRPLPSIERRQDYVASHRQSKQYRKWKLTRHANSQKWSPCSIAPKTTRCLAARIPKNRDRYPSSSSSLPSRETRQTAIFTRIGSSGDTQEVKARNVVDTSVGDDLTVADNTEKNVPAFLAVSFSLYTNRPEPSSSTEKPPKFVLKFRVTQPDLPQQPSPHFPTEFEDTTCHPAIDDLISHTCFIIPTPAVLIPLRVIFAVTHPLANTNAGAVLLYLARALLYLLGNIVLLVLLKCGVSCGCQWTPDTHSN</sequence>
<dbReference type="EMBL" id="LHQR01000013">
    <property type="protein sequence ID" value="KXG54534.1"/>
    <property type="molecule type" value="Genomic_DNA"/>
</dbReference>
<feature type="transmembrane region" description="Helical" evidence="2">
    <location>
        <begin position="508"/>
        <end position="529"/>
    </location>
</feature>
<dbReference type="AlphaFoldDB" id="A0A135LZY9"/>
<evidence type="ECO:0000256" key="1">
    <source>
        <dbReference type="SAM" id="MobiDB-lite"/>
    </source>
</evidence>
<dbReference type="OMA" id="VSCGCQW"/>
<feature type="transmembrane region" description="Helical" evidence="2">
    <location>
        <begin position="473"/>
        <end position="496"/>
    </location>
</feature>
<evidence type="ECO:0000313" key="4">
    <source>
        <dbReference type="Proteomes" id="UP000070168"/>
    </source>
</evidence>
<proteinExistence type="predicted"/>
<comment type="caution">
    <text evidence="3">The sequence shown here is derived from an EMBL/GenBank/DDBJ whole genome shotgun (WGS) entry which is preliminary data.</text>
</comment>
<keyword evidence="4" id="KW-1185">Reference proteome</keyword>
<dbReference type="RefSeq" id="XP_040653069.1">
    <property type="nucleotide sequence ID" value="XM_040795392.1"/>
</dbReference>
<keyword evidence="2" id="KW-1133">Transmembrane helix</keyword>
<dbReference type="OrthoDB" id="4306135at2759"/>
<dbReference type="GeneID" id="63710692"/>
<feature type="region of interest" description="Disordered" evidence="1">
    <location>
        <begin position="83"/>
        <end position="127"/>
    </location>
</feature>
<evidence type="ECO:0000256" key="2">
    <source>
        <dbReference type="SAM" id="Phobius"/>
    </source>
</evidence>
<name>A0A135LZY9_PENPA</name>
<organism evidence="3 4">
    <name type="scientific">Penicillium patulum</name>
    <name type="common">Penicillium griseofulvum</name>
    <dbReference type="NCBI Taxonomy" id="5078"/>
    <lineage>
        <taxon>Eukaryota</taxon>
        <taxon>Fungi</taxon>
        <taxon>Dikarya</taxon>
        <taxon>Ascomycota</taxon>
        <taxon>Pezizomycotina</taxon>
        <taxon>Eurotiomycetes</taxon>
        <taxon>Eurotiomycetidae</taxon>
        <taxon>Eurotiales</taxon>
        <taxon>Aspergillaceae</taxon>
        <taxon>Penicillium</taxon>
    </lineage>
</organism>
<gene>
    <name evidence="3" type="ORF">PGRI_076780</name>
</gene>
<dbReference type="Proteomes" id="UP000070168">
    <property type="component" value="Unassembled WGS sequence"/>
</dbReference>
<evidence type="ECO:0000313" key="3">
    <source>
        <dbReference type="EMBL" id="KXG54534.1"/>
    </source>
</evidence>
<reference evidence="3 4" key="1">
    <citation type="journal article" date="2016" name="BMC Genomics">
        <title>Genome sequencing and secondary metabolism of the postharvest pathogen Penicillium griseofulvum.</title>
        <authorList>
            <person name="Banani H."/>
            <person name="Marcet-Houben M."/>
            <person name="Ballester A.R."/>
            <person name="Abbruscato P."/>
            <person name="Gonzalez-Candelas L."/>
            <person name="Gabaldon T."/>
            <person name="Spadaro D."/>
        </authorList>
    </citation>
    <scope>NUCLEOTIDE SEQUENCE [LARGE SCALE GENOMIC DNA]</scope>
    <source>
        <strain evidence="3 4">PG3</strain>
    </source>
</reference>
<feature type="region of interest" description="Disordered" evidence="1">
    <location>
        <begin position="163"/>
        <end position="187"/>
    </location>
</feature>
<protein>
    <submittedName>
        <fullName evidence="3">Uncharacterized protein</fullName>
    </submittedName>
</protein>
<keyword evidence="2" id="KW-0472">Membrane</keyword>